<feature type="region of interest" description="Disordered" evidence="1">
    <location>
        <begin position="867"/>
        <end position="886"/>
    </location>
</feature>
<feature type="compositionally biased region" description="Basic and acidic residues" evidence="1">
    <location>
        <begin position="288"/>
        <end position="299"/>
    </location>
</feature>
<protein>
    <recommendedName>
        <fullName evidence="4">Ig-like domain-containing protein</fullName>
    </recommendedName>
</protein>
<feature type="compositionally biased region" description="Polar residues" evidence="1">
    <location>
        <begin position="1001"/>
        <end position="1014"/>
    </location>
</feature>
<dbReference type="AlphaFoldDB" id="A0AA85B2Q1"/>
<feature type="compositionally biased region" description="Polar residues" evidence="1">
    <location>
        <begin position="979"/>
        <end position="993"/>
    </location>
</feature>
<feature type="compositionally biased region" description="Basic and acidic residues" evidence="1">
    <location>
        <begin position="780"/>
        <end position="794"/>
    </location>
</feature>
<feature type="compositionally biased region" description="Basic and acidic residues" evidence="1">
    <location>
        <begin position="1097"/>
        <end position="1106"/>
    </location>
</feature>
<feature type="compositionally biased region" description="Basic residues" evidence="1">
    <location>
        <begin position="1020"/>
        <end position="1033"/>
    </location>
</feature>
<feature type="compositionally biased region" description="Polar residues" evidence="1">
    <location>
        <begin position="921"/>
        <end position="941"/>
    </location>
</feature>
<name>A0AA85B2Q1_9TREM</name>
<organism evidence="2 3">
    <name type="scientific">Schistosoma mattheei</name>
    <dbReference type="NCBI Taxonomy" id="31246"/>
    <lineage>
        <taxon>Eukaryota</taxon>
        <taxon>Metazoa</taxon>
        <taxon>Spiralia</taxon>
        <taxon>Lophotrochozoa</taxon>
        <taxon>Platyhelminthes</taxon>
        <taxon>Trematoda</taxon>
        <taxon>Digenea</taxon>
        <taxon>Strigeidida</taxon>
        <taxon>Schistosomatoidea</taxon>
        <taxon>Schistosomatidae</taxon>
        <taxon>Schistosoma</taxon>
    </lineage>
</organism>
<feature type="compositionally biased region" description="Basic and acidic residues" evidence="1">
    <location>
        <begin position="1051"/>
        <end position="1065"/>
    </location>
</feature>
<feature type="compositionally biased region" description="Basic and acidic residues" evidence="1">
    <location>
        <begin position="738"/>
        <end position="752"/>
    </location>
</feature>
<reference evidence="3" key="1">
    <citation type="submission" date="2023-11" db="UniProtKB">
        <authorList>
            <consortium name="WormBaseParasite"/>
        </authorList>
    </citation>
    <scope>IDENTIFICATION</scope>
</reference>
<feature type="compositionally biased region" description="Polar residues" evidence="1">
    <location>
        <begin position="1078"/>
        <end position="1093"/>
    </location>
</feature>
<feature type="compositionally biased region" description="Basic and acidic residues" evidence="1">
    <location>
        <begin position="845"/>
        <end position="855"/>
    </location>
</feature>
<evidence type="ECO:0000313" key="3">
    <source>
        <dbReference type="WBParaSite" id="SMTH1_2870.1"/>
    </source>
</evidence>
<evidence type="ECO:0000256" key="1">
    <source>
        <dbReference type="SAM" id="MobiDB-lite"/>
    </source>
</evidence>
<sequence>MNGEPMKPDIGAEMILSDRDTRLLISNADPLIHSGTYSCRCRLFEGTETAVYFCVNILTAKLDRNDTNDNESDQLKITNCMQADLFHPITKELDLPIGKLLEIQVKIDEETLLKQMRNNNKENIQVNWYQNSTLIEPSSRCEMLKINDQFILRSTTNNLQPDKLYNYTCMLRLPENSSMSPAPSITIPVSFHCPTVKELETEFKNCIDKNKATVENNRIFEVKLGEDDAFQLNIPIQHCSQDQDFVVWWTHEDELLTGDHLPSKENNIVRCTNVAVTVRQEEATLSEKSNDKEKEKEGKNLQGDKISMVDGVETNLLNKEDEEINREVPSMKKEEEEKKRNTENTFKQEEQDLKKGKSEETKRKEEEIVRLRRDEEEASKKQVEEEGKNKEVEETAMKRKQKKDAESKRKDEVELRRKEEEIAKKEEEEIERKRKEEEDAESKRKEEVELRRKEEEIAKKEEEEIERKRKEEEDAESKRKEEVELRRKEEEIAKKEEEEIERKRKEEEDAESKRKEEVELRRKEEEIAKKEEEEIERKRKEEEDAESKRKEEVELRRKEEEIAKKEEEEIERKRKEEEDAESKRKEEVELRRKEEEIAKKEEEEIERKRKEEEDAESKRKEEVELRRKERKVTKMKKEEAETDKKQKDGEIAGLKKEKDEVEKRQHKEEEDERLASHKADKEESITKTKKDDMKGKEGSMNKTDGERYKKESKEGKDEKKKKLVPTKDQTDNGMKTKPVGDVELKPESETSQKKNIRGVTEQTKDTGQEEEIETVLETDSEMKRVVGEFNRGEKDSEEDKVDVRVGDTAESLNDEKREKGKNKVEKSDEIQSLDKGKKIRGSRSTWKDDNKDSEKLVGQIEVQNEVDKTKQTLEKEDKLDDQNQKEVITSEAEEFLEHHDEKDKNKTETVKAVHNQITIDFNNSESTTSQNKQTLIDQVTISGLELKSVKKDKKKEKDGETGHETKKKKKSDGKIGMDNTESIVSTEYPTENHVNNKPESFEDYQQINTESFQKPQRRESKAKKHGKDTKKNRSVADNTSTTTTTTGNDEDLAKDYIKNKEENEPKTQMNLVGVEIGKNNQEVLDTMPTTDVLQNEAENREKQWKEGKKKKREKSKNVDKENEDNYISTRRQSIVDEQDPNKIELIEDQKQVEKRKKHRKSMTEVDKNDVQCEPLKAEEKYMETNTIDDDQSEEKKIKEEYKGMELKSDFKLNNSEKQDILNELYKTNEYDTVKH</sequence>
<feature type="compositionally biased region" description="Basic and acidic residues" evidence="1">
    <location>
        <begin position="325"/>
        <end position="627"/>
    </location>
</feature>
<feature type="compositionally biased region" description="Basic and acidic residues" evidence="1">
    <location>
        <begin position="955"/>
        <end position="964"/>
    </location>
</feature>
<feature type="compositionally biased region" description="Basic and acidic residues" evidence="1">
    <location>
        <begin position="801"/>
        <end position="836"/>
    </location>
</feature>
<feature type="compositionally biased region" description="Basic and acidic residues" evidence="1">
    <location>
        <begin position="635"/>
        <end position="720"/>
    </location>
</feature>
<feature type="compositionally biased region" description="Acidic residues" evidence="1">
    <location>
        <begin position="768"/>
        <end position="779"/>
    </location>
</feature>
<dbReference type="Proteomes" id="UP000050791">
    <property type="component" value="Unassembled WGS sequence"/>
</dbReference>
<evidence type="ECO:0008006" key="4">
    <source>
        <dbReference type="Google" id="ProtNLM"/>
    </source>
</evidence>
<feature type="region of interest" description="Disordered" evidence="1">
    <location>
        <begin position="282"/>
        <end position="862"/>
    </location>
</feature>
<feature type="compositionally biased region" description="Basic and acidic residues" evidence="1">
    <location>
        <begin position="867"/>
        <end position="884"/>
    </location>
</feature>
<feature type="region of interest" description="Disordered" evidence="1">
    <location>
        <begin position="921"/>
        <end position="1139"/>
    </location>
</feature>
<evidence type="ECO:0000313" key="2">
    <source>
        <dbReference type="Proteomes" id="UP000050791"/>
    </source>
</evidence>
<accession>A0AA85B2Q1</accession>
<proteinExistence type="predicted"/>
<dbReference type="WBParaSite" id="SMTH1_2870.1">
    <property type="protein sequence ID" value="SMTH1_2870.1"/>
    <property type="gene ID" value="SMTH1_2870"/>
</dbReference>